<dbReference type="InterPro" id="IPR010982">
    <property type="entry name" value="Lambda_DNA-bd_dom_sf"/>
</dbReference>
<evidence type="ECO:0000313" key="2">
    <source>
        <dbReference type="EMBL" id="MCH9274891.1"/>
    </source>
</evidence>
<proteinExistence type="predicted"/>
<dbReference type="InterPro" id="IPR001387">
    <property type="entry name" value="Cro/C1-type_HTH"/>
</dbReference>
<organism evidence="2 3">
    <name type="scientific">Bifidobacterium amazonense</name>
    <dbReference type="NCBI Taxonomy" id="2809027"/>
    <lineage>
        <taxon>Bacteria</taxon>
        <taxon>Bacillati</taxon>
        <taxon>Actinomycetota</taxon>
        <taxon>Actinomycetes</taxon>
        <taxon>Bifidobacteriales</taxon>
        <taxon>Bifidobacteriaceae</taxon>
        <taxon>Bifidobacterium</taxon>
    </lineage>
</organism>
<keyword evidence="3" id="KW-1185">Reference proteome</keyword>
<evidence type="ECO:0000313" key="3">
    <source>
        <dbReference type="Proteomes" id="UP000710815"/>
    </source>
</evidence>
<comment type="caution">
    <text evidence="2">The sequence shown here is derived from an EMBL/GenBank/DDBJ whole genome shotgun (WGS) entry which is preliminary data.</text>
</comment>
<dbReference type="SMART" id="SM00530">
    <property type="entry name" value="HTH_XRE"/>
    <property type="match status" value="1"/>
</dbReference>
<protein>
    <submittedName>
        <fullName evidence="2">Helix-turn-helix domain-containing protein</fullName>
    </submittedName>
</protein>
<dbReference type="SUPFAM" id="SSF47413">
    <property type="entry name" value="lambda repressor-like DNA-binding domains"/>
    <property type="match status" value="1"/>
</dbReference>
<dbReference type="PROSITE" id="PS50943">
    <property type="entry name" value="HTH_CROC1"/>
    <property type="match status" value="1"/>
</dbReference>
<feature type="domain" description="HTH cro/C1-type" evidence="1">
    <location>
        <begin position="22"/>
        <end position="82"/>
    </location>
</feature>
<dbReference type="Pfam" id="PF01381">
    <property type="entry name" value="HTH_3"/>
    <property type="match status" value="1"/>
</dbReference>
<dbReference type="CDD" id="cd00093">
    <property type="entry name" value="HTH_XRE"/>
    <property type="match status" value="1"/>
</dbReference>
<dbReference type="EMBL" id="JAFEJT020000002">
    <property type="protein sequence ID" value="MCH9274891.1"/>
    <property type="molecule type" value="Genomic_DNA"/>
</dbReference>
<dbReference type="RefSeq" id="WP_241512733.1">
    <property type="nucleotide sequence ID" value="NZ_JAFEJT020000002.1"/>
</dbReference>
<sequence>MLQTVDYDLSWEEYSRRLGVNLQRLRNARGLSQERVAFDAGLSRLQYQRLERGGFKNDSPSNPTAKTLIALAEILGVTVNELLPQPWPDLHAK</sequence>
<reference evidence="2 3" key="1">
    <citation type="journal article" date="2021" name="Environ. Microbiol.">
        <title>Genetic insights into the dark matter of the mammalian gut microbiota through targeted genome reconstruction.</title>
        <authorList>
            <person name="Lugli G.A."/>
            <person name="Alessandri G."/>
            <person name="Milani C."/>
            <person name="Viappiani A."/>
            <person name="Fontana F."/>
            <person name="Tarracchini C."/>
            <person name="Mancabelli L."/>
            <person name="Argentini C."/>
            <person name="Ruiz L."/>
            <person name="Margolles A."/>
            <person name="van Sinderen D."/>
            <person name="Turroni F."/>
            <person name="Ventura M."/>
        </authorList>
    </citation>
    <scope>NUCLEOTIDE SEQUENCE [LARGE SCALE GENOMIC DNA]</scope>
    <source>
        <strain evidence="2 3">MA1</strain>
    </source>
</reference>
<gene>
    <name evidence="2" type="ORF">JS533_001130</name>
</gene>
<dbReference type="Gene3D" id="1.10.260.40">
    <property type="entry name" value="lambda repressor-like DNA-binding domains"/>
    <property type="match status" value="1"/>
</dbReference>
<reference evidence="2 3" key="2">
    <citation type="journal article" date="2021" name="Syst. Appl. Microbiol.">
        <title>Phylogenetic classification of ten novel species belonging to the genus Bifidobacterium comprising B. phasiani sp. nov., B. pongonis sp. nov., B. saguinibicoloris sp. nov., B. colobi sp. nov., B. simiiventris sp. nov., B. santillanense sp. nov., B. miconis sp. nov., B. amazonense sp. nov., B. pluvialisilvae sp. nov., and B. miconisargentati sp. nov.</title>
        <authorList>
            <person name="Lugli G.A."/>
            <person name="Calvete-Torre I."/>
            <person name="Alessandri G."/>
            <person name="Milani C."/>
            <person name="Turroni F."/>
            <person name="Laiolo P."/>
            <person name="Ossiprandi M.C."/>
            <person name="Margolles A."/>
            <person name="Ruiz L."/>
            <person name="Ventura M."/>
        </authorList>
    </citation>
    <scope>NUCLEOTIDE SEQUENCE [LARGE SCALE GENOMIC DNA]</scope>
    <source>
        <strain evidence="2 3">MA1</strain>
    </source>
</reference>
<name>A0ABS9VS33_9BIFI</name>
<accession>A0ABS9VS33</accession>
<dbReference type="Proteomes" id="UP000710815">
    <property type="component" value="Unassembled WGS sequence"/>
</dbReference>
<evidence type="ECO:0000259" key="1">
    <source>
        <dbReference type="PROSITE" id="PS50943"/>
    </source>
</evidence>